<evidence type="ECO:0000256" key="2">
    <source>
        <dbReference type="ARBA" id="ARBA00022448"/>
    </source>
</evidence>
<dbReference type="InterPro" id="IPR000531">
    <property type="entry name" value="Beta-barrel_TonB"/>
</dbReference>
<keyword evidence="8 12" id="KW-0798">TonB box</keyword>
<evidence type="ECO:0000313" key="19">
    <source>
        <dbReference type="Proteomes" id="UP000276029"/>
    </source>
</evidence>
<dbReference type="Proteomes" id="UP000275727">
    <property type="component" value="Chromosome"/>
</dbReference>
<dbReference type="AlphaFoldDB" id="A0AAD1FZ96"/>
<organism evidence="16 18">
    <name type="scientific">Sphingosinicella microcystinivorans</name>
    <dbReference type="NCBI Taxonomy" id="335406"/>
    <lineage>
        <taxon>Bacteria</taxon>
        <taxon>Pseudomonadati</taxon>
        <taxon>Pseudomonadota</taxon>
        <taxon>Alphaproteobacteria</taxon>
        <taxon>Sphingomonadales</taxon>
        <taxon>Sphingosinicellaceae</taxon>
        <taxon>Sphingosinicella</taxon>
    </lineage>
</organism>
<dbReference type="PANTHER" id="PTHR32552">
    <property type="entry name" value="FERRICHROME IRON RECEPTOR-RELATED"/>
    <property type="match status" value="1"/>
</dbReference>
<dbReference type="EMBL" id="RBWX01000008">
    <property type="protein sequence ID" value="RKS88777.1"/>
    <property type="molecule type" value="Genomic_DNA"/>
</dbReference>
<dbReference type="CDD" id="cd01347">
    <property type="entry name" value="ligand_gated_channel"/>
    <property type="match status" value="1"/>
</dbReference>
<keyword evidence="3 11" id="KW-1134">Transmembrane beta strand</keyword>
<sequence>MFLRQTGYLSATVSALALLISAPAIAQSGGGEAEELTGNEIIVTATKRELRLVDVPLSISAISGSDMERRNLTQIADFASQVPGFSIQATGNGGTRLVLRGQNAGGSGASVATMVDDIVVSSASSLFNGSLLTADLLAFDLDRVEVLRGPQGTLYGATAQGGLLHYITNKPKLGVFEARGQAGFDSVRHGETGWIAQGAVNVPLGEIAALRVTGTYQDVAGYIDNPTRGETDVNGGEQYSLRGQLQIEPTEALSVRLTAALQRGEFDGSGALELVGGLNAQPSVAAKVANGGEPILNTYAPESSLRRFEYYNGVINYDLGSVSLFSSTSYSKYKSFYRSDISHLQLAPGLTAADLFGGVYGEPIAIWGRQEDSFTKFNEEIRLASNTDVDAGFMQFDWQIGGFYTNEDITFDQYYDAVQQGDESVILDSPLPFGGSSLPARYKEYAGFGEATLKFGESFEVSIGGRYSHNKQWSQVTSAPGLIGSGGPDPLVNPEIRTSENKFTYSIAPRFLLNKDISVYARLATGYRPGGPVLVVPGAPADFPTFYKSDNTTNYELGVKGSTVDRVFNFDVAIYRIDWTDVQLITDFVSETNGQTFSVQGNGGKARSEGLEYTLSVNPVKPLTFAVTGGYTHARLTDDAPAFGGLAGQRLPYVPEFQNAVSVDYVHELAGGSILSGGVTWTYVGSRYADFSTSPATTNHARIPDYNTLDLRLGARFGQISVEAFARNLTDSQGITNYSSGGGAGLLGRGTIIQPRTLGMRLGFKY</sequence>
<dbReference type="Pfam" id="PF00593">
    <property type="entry name" value="TonB_dep_Rec_b-barrel"/>
    <property type="match status" value="1"/>
</dbReference>
<dbReference type="GO" id="GO:0006826">
    <property type="term" value="P:iron ion transport"/>
    <property type="evidence" value="ECO:0007669"/>
    <property type="project" value="UniProtKB-KW"/>
</dbReference>
<evidence type="ECO:0000313" key="16">
    <source>
        <dbReference type="EMBL" id="BBE32533.1"/>
    </source>
</evidence>
<evidence type="ECO:0000259" key="14">
    <source>
        <dbReference type="Pfam" id="PF00593"/>
    </source>
</evidence>
<name>A0AAD1FZ96_SPHMI</name>
<evidence type="ECO:0000256" key="10">
    <source>
        <dbReference type="ARBA" id="ARBA00023237"/>
    </source>
</evidence>
<dbReference type="PROSITE" id="PS52016">
    <property type="entry name" value="TONB_DEPENDENT_REC_3"/>
    <property type="match status" value="1"/>
</dbReference>
<evidence type="ECO:0000256" key="8">
    <source>
        <dbReference type="ARBA" id="ARBA00023077"/>
    </source>
</evidence>
<reference evidence="17 19" key="2">
    <citation type="submission" date="2018-10" db="EMBL/GenBank/DDBJ databases">
        <title>Genomic Encyclopedia of Type Strains, Phase IV (KMG-IV): sequencing the most valuable type-strain genomes for metagenomic binning, comparative biology and taxonomic classification.</title>
        <authorList>
            <person name="Goeker M."/>
        </authorList>
    </citation>
    <scope>NUCLEOTIDE SEQUENCE [LARGE SCALE GENOMIC DNA]</scope>
    <source>
        <strain evidence="17 19">DSM 19791</strain>
    </source>
</reference>
<dbReference type="InterPro" id="IPR012910">
    <property type="entry name" value="Plug_dom"/>
</dbReference>
<evidence type="ECO:0000256" key="12">
    <source>
        <dbReference type="RuleBase" id="RU003357"/>
    </source>
</evidence>
<dbReference type="GO" id="GO:0009279">
    <property type="term" value="C:cell outer membrane"/>
    <property type="evidence" value="ECO:0007669"/>
    <property type="project" value="UniProtKB-SubCell"/>
</dbReference>
<evidence type="ECO:0000256" key="1">
    <source>
        <dbReference type="ARBA" id="ARBA00004571"/>
    </source>
</evidence>
<keyword evidence="7" id="KW-0406">Ion transport</keyword>
<feature type="domain" description="TonB-dependent receptor-like beta-barrel" evidence="14">
    <location>
        <begin position="303"/>
        <end position="729"/>
    </location>
</feature>
<dbReference type="InterPro" id="IPR039426">
    <property type="entry name" value="TonB-dep_rcpt-like"/>
</dbReference>
<dbReference type="EMBL" id="AP018711">
    <property type="protein sequence ID" value="BBE32533.1"/>
    <property type="molecule type" value="Genomic_DNA"/>
</dbReference>
<evidence type="ECO:0000256" key="11">
    <source>
        <dbReference type="PROSITE-ProRule" id="PRU01360"/>
    </source>
</evidence>
<evidence type="ECO:0000256" key="13">
    <source>
        <dbReference type="SAM" id="SignalP"/>
    </source>
</evidence>
<evidence type="ECO:0000313" key="18">
    <source>
        <dbReference type="Proteomes" id="UP000275727"/>
    </source>
</evidence>
<keyword evidence="5 11" id="KW-0812">Transmembrane</keyword>
<keyword evidence="4" id="KW-0410">Iron transport</keyword>
<dbReference type="SUPFAM" id="SSF56935">
    <property type="entry name" value="Porins"/>
    <property type="match status" value="1"/>
</dbReference>
<comment type="subcellular location">
    <subcellularLocation>
        <location evidence="1 11">Cell outer membrane</location>
        <topology evidence="1 11">Multi-pass membrane protein</topology>
    </subcellularLocation>
</comment>
<keyword evidence="10 11" id="KW-0998">Cell outer membrane</keyword>
<keyword evidence="6" id="KW-0408">Iron</keyword>
<comment type="similarity">
    <text evidence="11 12">Belongs to the TonB-dependent receptor family.</text>
</comment>
<keyword evidence="19" id="KW-1185">Reference proteome</keyword>
<dbReference type="PANTHER" id="PTHR32552:SF81">
    <property type="entry name" value="TONB-DEPENDENT OUTER MEMBRANE RECEPTOR"/>
    <property type="match status" value="1"/>
</dbReference>
<protein>
    <submittedName>
        <fullName evidence="17">Outer membrane receptor protein involved in Fe transport</fullName>
    </submittedName>
    <submittedName>
        <fullName evidence="16">TonB-dependent receptor</fullName>
    </submittedName>
</protein>
<evidence type="ECO:0000256" key="5">
    <source>
        <dbReference type="ARBA" id="ARBA00022692"/>
    </source>
</evidence>
<dbReference type="Pfam" id="PF07715">
    <property type="entry name" value="Plug"/>
    <property type="match status" value="1"/>
</dbReference>
<dbReference type="InterPro" id="IPR036942">
    <property type="entry name" value="Beta-barrel_TonB_sf"/>
</dbReference>
<gene>
    <name evidence="17" type="ORF">DFR51_1987</name>
    <name evidence="16" type="ORF">SmB9_01910</name>
</gene>
<evidence type="ECO:0000256" key="7">
    <source>
        <dbReference type="ARBA" id="ARBA00023065"/>
    </source>
</evidence>
<evidence type="ECO:0000313" key="17">
    <source>
        <dbReference type="EMBL" id="RKS88777.1"/>
    </source>
</evidence>
<proteinExistence type="inferred from homology"/>
<dbReference type="Proteomes" id="UP000276029">
    <property type="component" value="Unassembled WGS sequence"/>
</dbReference>
<dbReference type="KEGG" id="smic:SmB9_01910"/>
<dbReference type="Gene3D" id="2.40.170.20">
    <property type="entry name" value="TonB-dependent receptor, beta-barrel domain"/>
    <property type="match status" value="1"/>
</dbReference>
<keyword evidence="16" id="KW-0675">Receptor</keyword>
<evidence type="ECO:0000256" key="9">
    <source>
        <dbReference type="ARBA" id="ARBA00023136"/>
    </source>
</evidence>
<dbReference type="RefSeq" id="WP_121050450.1">
    <property type="nucleotide sequence ID" value="NZ_AP018711.1"/>
</dbReference>
<evidence type="ECO:0000259" key="15">
    <source>
        <dbReference type="Pfam" id="PF07715"/>
    </source>
</evidence>
<evidence type="ECO:0000256" key="3">
    <source>
        <dbReference type="ARBA" id="ARBA00022452"/>
    </source>
</evidence>
<reference evidence="16 18" key="1">
    <citation type="submission" date="2018-06" db="EMBL/GenBank/DDBJ databases">
        <title>Complete Genome Sequence of the Microcystin-Degrading Bacterium Sphingosinicella microcystinivorans Strain B-9.</title>
        <authorList>
            <person name="Jin H."/>
            <person name="Nishizawa T."/>
            <person name="Guo Y."/>
            <person name="Nishizawa A."/>
            <person name="Park H."/>
            <person name="Kato H."/>
            <person name="Tsuji K."/>
            <person name="Harada K."/>
        </authorList>
    </citation>
    <scope>NUCLEOTIDE SEQUENCE [LARGE SCALE GENOMIC DNA]</scope>
    <source>
        <strain evidence="16 18">B9</strain>
    </source>
</reference>
<feature type="domain" description="TonB-dependent receptor plug" evidence="15">
    <location>
        <begin position="53"/>
        <end position="162"/>
    </location>
</feature>
<keyword evidence="13" id="KW-0732">Signal</keyword>
<evidence type="ECO:0000256" key="6">
    <source>
        <dbReference type="ARBA" id="ARBA00023004"/>
    </source>
</evidence>
<feature type="signal peptide" evidence="13">
    <location>
        <begin position="1"/>
        <end position="26"/>
    </location>
</feature>
<keyword evidence="9 11" id="KW-0472">Membrane</keyword>
<keyword evidence="2 11" id="KW-0813">Transport</keyword>
<feature type="chain" id="PRO_5042145263" evidence="13">
    <location>
        <begin position="27"/>
        <end position="766"/>
    </location>
</feature>
<evidence type="ECO:0000256" key="4">
    <source>
        <dbReference type="ARBA" id="ARBA00022496"/>
    </source>
</evidence>
<accession>A0AAD1FZ96</accession>